<sequence length="145" mass="15876">MLRALRERAPRCRAAVITLPPIGEDLGDAANVKVQQYNTTLRQLVGRYADSARLVDFHAACVEHLAARATPAPPPAGLPSMSLWGMVWIQVAAVVRRYVFRSSWNAVSRVNGLRLLTDHVHLNDTAAALLVRSLQPFVDELIAGS</sequence>
<dbReference type="AlphaFoldDB" id="A0A0D2K849"/>
<dbReference type="OrthoDB" id="543980at2759"/>
<evidence type="ECO:0008006" key="3">
    <source>
        <dbReference type="Google" id="ProtNLM"/>
    </source>
</evidence>
<organism evidence="1 2">
    <name type="scientific">Monoraphidium neglectum</name>
    <dbReference type="NCBI Taxonomy" id="145388"/>
    <lineage>
        <taxon>Eukaryota</taxon>
        <taxon>Viridiplantae</taxon>
        <taxon>Chlorophyta</taxon>
        <taxon>core chlorophytes</taxon>
        <taxon>Chlorophyceae</taxon>
        <taxon>CS clade</taxon>
        <taxon>Sphaeropleales</taxon>
        <taxon>Selenastraceae</taxon>
        <taxon>Monoraphidium</taxon>
    </lineage>
</organism>
<dbReference type="Proteomes" id="UP000054498">
    <property type="component" value="Unassembled WGS sequence"/>
</dbReference>
<evidence type="ECO:0000313" key="1">
    <source>
        <dbReference type="EMBL" id="KIZ06408.1"/>
    </source>
</evidence>
<protein>
    <recommendedName>
        <fullName evidence="3">SGNH hydrolase-type esterase domain-containing protein</fullName>
    </recommendedName>
</protein>
<keyword evidence="2" id="KW-1185">Reference proteome</keyword>
<name>A0A0D2K849_9CHLO</name>
<dbReference type="InterPro" id="IPR036514">
    <property type="entry name" value="SGNH_hydro_sf"/>
</dbReference>
<dbReference type="Gene3D" id="3.40.50.1110">
    <property type="entry name" value="SGNH hydrolase"/>
    <property type="match status" value="1"/>
</dbReference>
<gene>
    <name evidence="1" type="ORF">MNEG_1540</name>
</gene>
<proteinExistence type="predicted"/>
<dbReference type="RefSeq" id="XP_013905427.1">
    <property type="nucleotide sequence ID" value="XM_014049973.1"/>
</dbReference>
<evidence type="ECO:0000313" key="2">
    <source>
        <dbReference type="Proteomes" id="UP000054498"/>
    </source>
</evidence>
<dbReference type="SUPFAM" id="SSF52266">
    <property type="entry name" value="SGNH hydrolase"/>
    <property type="match status" value="1"/>
</dbReference>
<dbReference type="KEGG" id="mng:MNEG_1540"/>
<dbReference type="GeneID" id="25733057"/>
<reference evidence="1 2" key="1">
    <citation type="journal article" date="2013" name="BMC Genomics">
        <title>Reconstruction of the lipid metabolism for the microalga Monoraphidium neglectum from its genome sequence reveals characteristics suitable for biofuel production.</title>
        <authorList>
            <person name="Bogen C."/>
            <person name="Al-Dilaimi A."/>
            <person name="Albersmeier A."/>
            <person name="Wichmann J."/>
            <person name="Grundmann M."/>
            <person name="Rupp O."/>
            <person name="Lauersen K.J."/>
            <person name="Blifernez-Klassen O."/>
            <person name="Kalinowski J."/>
            <person name="Goesmann A."/>
            <person name="Mussgnug J.H."/>
            <person name="Kruse O."/>
        </authorList>
    </citation>
    <scope>NUCLEOTIDE SEQUENCE [LARGE SCALE GENOMIC DNA]</scope>
    <source>
        <strain evidence="1 2">SAG 48.87</strain>
    </source>
</reference>
<dbReference type="EMBL" id="KK100375">
    <property type="protein sequence ID" value="KIZ06408.1"/>
    <property type="molecule type" value="Genomic_DNA"/>
</dbReference>
<accession>A0A0D2K849</accession>